<keyword evidence="1 4" id="KW-0489">Methyltransferase</keyword>
<dbReference type="PANTHER" id="PTHR30481">
    <property type="entry name" value="DNA ADENINE METHYLASE"/>
    <property type="match status" value="1"/>
</dbReference>
<dbReference type="Pfam" id="PF02086">
    <property type="entry name" value="MethyltransfD12"/>
    <property type="match status" value="1"/>
</dbReference>
<dbReference type="GO" id="GO:0009007">
    <property type="term" value="F:site-specific DNA-methyltransferase (adenine-specific) activity"/>
    <property type="evidence" value="ECO:0007669"/>
    <property type="project" value="UniProtKB-EC"/>
</dbReference>
<gene>
    <name evidence="4" type="ORF">C6P99_18940</name>
</gene>
<keyword evidence="3" id="KW-0949">S-adenosyl-L-methionine</keyword>
<dbReference type="PANTHER" id="PTHR30481:SF4">
    <property type="entry name" value="SITE-SPECIFIC DNA-METHYLTRANSFERASE (ADENINE-SPECIFIC)"/>
    <property type="match status" value="1"/>
</dbReference>
<dbReference type="EMBL" id="PVFR01000058">
    <property type="protein sequence ID" value="PRE45391.1"/>
    <property type="molecule type" value="Genomic_DNA"/>
</dbReference>
<comment type="caution">
    <text evidence="4">The sequence shown here is derived from an EMBL/GenBank/DDBJ whole genome shotgun (WGS) entry which is preliminary data.</text>
</comment>
<evidence type="ECO:0000313" key="5">
    <source>
        <dbReference type="Proteomes" id="UP000237811"/>
    </source>
</evidence>
<dbReference type="AlphaFoldDB" id="A0AB37APM9"/>
<evidence type="ECO:0000256" key="3">
    <source>
        <dbReference type="ARBA" id="ARBA00022691"/>
    </source>
</evidence>
<dbReference type="InterPro" id="IPR012263">
    <property type="entry name" value="M_m6A_EcoRV"/>
</dbReference>
<keyword evidence="2" id="KW-0808">Transferase</keyword>
<name>A0AB37APM9_9BURK</name>
<sequence length="285" mass="32121">MNATVRRPIIRYHGGKWKLADWIVSHLPAHRVYVEPFGGAASVLMRKPRSYAEIYNDLDSELVNLFRVARDEGDRLQRAPELTPFARDEFRLSYQHHDDPVEQARRTVARAFMGFGTNAHNRATGFRAVSNASGTTPAHDWRNYPGGFAAIVQRLQGVVIENRDALDMMSAQDGPDTVFYVDPPYVPETRDRGWDYRFEMTLQDHEALSTFLHNVKGAVVLSGYASALYDRLYVDWRQVMSRAYADGGLVRTEVLWLSPRCPPSGLFDDGWPQTPNGGAGAGDEC</sequence>
<proteinExistence type="predicted"/>
<dbReference type="Gene3D" id="3.40.50.150">
    <property type="entry name" value="Vaccinia Virus protein VP39"/>
    <property type="match status" value="2"/>
</dbReference>
<protein>
    <submittedName>
        <fullName evidence="4">DNA methyltransferase</fullName>
    </submittedName>
</protein>
<organism evidence="4 5">
    <name type="scientific">Burkholderia multivorans</name>
    <dbReference type="NCBI Taxonomy" id="87883"/>
    <lineage>
        <taxon>Bacteria</taxon>
        <taxon>Pseudomonadati</taxon>
        <taxon>Pseudomonadota</taxon>
        <taxon>Betaproteobacteria</taxon>
        <taxon>Burkholderiales</taxon>
        <taxon>Burkholderiaceae</taxon>
        <taxon>Burkholderia</taxon>
        <taxon>Burkholderia cepacia complex</taxon>
    </lineage>
</organism>
<dbReference type="GO" id="GO:0032259">
    <property type="term" value="P:methylation"/>
    <property type="evidence" value="ECO:0007669"/>
    <property type="project" value="UniProtKB-KW"/>
</dbReference>
<dbReference type="SUPFAM" id="SSF53335">
    <property type="entry name" value="S-adenosyl-L-methionine-dependent methyltransferases"/>
    <property type="match status" value="1"/>
</dbReference>
<dbReference type="PIRSF" id="PIRSF000398">
    <property type="entry name" value="M_m6A_EcoRV"/>
    <property type="match status" value="1"/>
</dbReference>
<dbReference type="InterPro" id="IPR012327">
    <property type="entry name" value="MeTrfase_D12"/>
</dbReference>
<evidence type="ECO:0000256" key="2">
    <source>
        <dbReference type="ARBA" id="ARBA00022679"/>
    </source>
</evidence>
<dbReference type="GO" id="GO:0043565">
    <property type="term" value="F:sequence-specific DNA binding"/>
    <property type="evidence" value="ECO:0007669"/>
    <property type="project" value="TreeGrafter"/>
</dbReference>
<dbReference type="RefSeq" id="WP_105777522.1">
    <property type="nucleotide sequence ID" value="NZ_PVFQ01000024.1"/>
</dbReference>
<dbReference type="Proteomes" id="UP000237811">
    <property type="component" value="Unassembled WGS sequence"/>
</dbReference>
<dbReference type="GO" id="GO:0009307">
    <property type="term" value="P:DNA restriction-modification system"/>
    <property type="evidence" value="ECO:0007669"/>
    <property type="project" value="InterPro"/>
</dbReference>
<dbReference type="PRINTS" id="PR00505">
    <property type="entry name" value="D12N6MTFRASE"/>
</dbReference>
<dbReference type="GO" id="GO:1904047">
    <property type="term" value="F:S-adenosyl-L-methionine binding"/>
    <property type="evidence" value="ECO:0007669"/>
    <property type="project" value="TreeGrafter"/>
</dbReference>
<accession>A0AB37APM9</accession>
<dbReference type="InterPro" id="IPR029063">
    <property type="entry name" value="SAM-dependent_MTases_sf"/>
</dbReference>
<evidence type="ECO:0000256" key="1">
    <source>
        <dbReference type="ARBA" id="ARBA00022603"/>
    </source>
</evidence>
<evidence type="ECO:0000313" key="4">
    <source>
        <dbReference type="EMBL" id="PRE45391.1"/>
    </source>
</evidence>
<reference evidence="4 5" key="1">
    <citation type="submission" date="2018-03" db="EMBL/GenBank/DDBJ databases">
        <authorList>
            <person name="Nguyen K."/>
            <person name="Fouts D."/>
            <person name="Sutton G."/>
        </authorList>
    </citation>
    <scope>NUCLEOTIDE SEQUENCE [LARGE SCALE GENOMIC DNA]</scope>
    <source>
        <strain evidence="4 5">AU14328</strain>
    </source>
</reference>
<dbReference type="GO" id="GO:0006298">
    <property type="term" value="P:mismatch repair"/>
    <property type="evidence" value="ECO:0007669"/>
    <property type="project" value="TreeGrafter"/>
</dbReference>